<dbReference type="InterPro" id="IPR025659">
    <property type="entry name" value="Tubby-like_C"/>
</dbReference>
<keyword evidence="3" id="KW-1185">Reference proteome</keyword>
<comment type="similarity">
    <text evidence="1">Belongs to the LOR family.</text>
</comment>
<organism evidence="2 3">
    <name type="scientific">Solanum bulbocastanum</name>
    <name type="common">Wild potato</name>
    <dbReference type="NCBI Taxonomy" id="147425"/>
    <lineage>
        <taxon>Eukaryota</taxon>
        <taxon>Viridiplantae</taxon>
        <taxon>Streptophyta</taxon>
        <taxon>Embryophyta</taxon>
        <taxon>Tracheophyta</taxon>
        <taxon>Spermatophyta</taxon>
        <taxon>Magnoliopsida</taxon>
        <taxon>eudicotyledons</taxon>
        <taxon>Gunneridae</taxon>
        <taxon>Pentapetalae</taxon>
        <taxon>asterids</taxon>
        <taxon>lamiids</taxon>
        <taxon>Solanales</taxon>
        <taxon>Solanaceae</taxon>
        <taxon>Solanoideae</taxon>
        <taxon>Solaneae</taxon>
        <taxon>Solanum</taxon>
    </lineage>
</organism>
<name>A0AAN8Y2F8_SOLBU</name>
<reference evidence="2 3" key="1">
    <citation type="submission" date="2024-02" db="EMBL/GenBank/DDBJ databases">
        <title>de novo genome assembly of Solanum bulbocastanum strain 11H21.</title>
        <authorList>
            <person name="Hosaka A.J."/>
        </authorList>
    </citation>
    <scope>NUCLEOTIDE SEQUENCE [LARGE SCALE GENOMIC DNA]</scope>
    <source>
        <tissue evidence="2">Young leaves</tissue>
    </source>
</reference>
<protein>
    <recommendedName>
        <fullName evidence="4">Protein LURP-one-related 6</fullName>
    </recommendedName>
</protein>
<sequence length="205" mass="22715">MAVVVSKVFCSNSEVVLVVRSRPHVVNGGGFIVTNNCTQNVVFKLDGCGILGKKDQVILRDSDGHDLLLIRKKGGVIEALSIQKKWKGYSKDFEGSEKLVFCLKEPNNSCFFKKMPIKISIESNDYKNHKNFQIAGHFPDRDCSIIDSNGNVVAKPMQVGARKELQQVMPNKDVYTLTIKAGIDQAFVVGVIAILDYIYDGSTRC</sequence>
<dbReference type="InterPro" id="IPR007612">
    <property type="entry name" value="LOR"/>
</dbReference>
<dbReference type="InterPro" id="IPR038595">
    <property type="entry name" value="LOR_sf"/>
</dbReference>
<dbReference type="PANTHER" id="PTHR31087:SF3">
    <property type="entry name" value="PROTEIN LURP-ONE-RELATED 6"/>
    <property type="match status" value="1"/>
</dbReference>
<evidence type="ECO:0008006" key="4">
    <source>
        <dbReference type="Google" id="ProtNLM"/>
    </source>
</evidence>
<dbReference type="Pfam" id="PF04525">
    <property type="entry name" value="LOR"/>
    <property type="match status" value="1"/>
</dbReference>
<evidence type="ECO:0000313" key="2">
    <source>
        <dbReference type="EMBL" id="KAK6774508.1"/>
    </source>
</evidence>
<dbReference type="SUPFAM" id="SSF54518">
    <property type="entry name" value="Tubby C-terminal domain-like"/>
    <property type="match status" value="1"/>
</dbReference>
<gene>
    <name evidence="2" type="ORF">RDI58_029747</name>
</gene>
<proteinExistence type="inferred from homology"/>
<dbReference type="AlphaFoldDB" id="A0AAN8Y2F8"/>
<dbReference type="Proteomes" id="UP001371456">
    <property type="component" value="Unassembled WGS sequence"/>
</dbReference>
<accession>A0AAN8Y2F8</accession>
<evidence type="ECO:0000256" key="1">
    <source>
        <dbReference type="ARBA" id="ARBA00005437"/>
    </source>
</evidence>
<comment type="caution">
    <text evidence="2">The sequence shown here is derived from an EMBL/GenBank/DDBJ whole genome shotgun (WGS) entry which is preliminary data.</text>
</comment>
<dbReference type="EMBL" id="JBANQN010000012">
    <property type="protein sequence ID" value="KAK6774508.1"/>
    <property type="molecule type" value="Genomic_DNA"/>
</dbReference>
<dbReference type="PANTHER" id="PTHR31087">
    <property type="match status" value="1"/>
</dbReference>
<dbReference type="Gene3D" id="2.40.160.200">
    <property type="entry name" value="LURP1-related"/>
    <property type="match status" value="1"/>
</dbReference>
<evidence type="ECO:0000313" key="3">
    <source>
        <dbReference type="Proteomes" id="UP001371456"/>
    </source>
</evidence>